<organism evidence="10">
    <name type="scientific">Darwinula stevensoni</name>
    <dbReference type="NCBI Taxonomy" id="69355"/>
    <lineage>
        <taxon>Eukaryota</taxon>
        <taxon>Metazoa</taxon>
        <taxon>Ecdysozoa</taxon>
        <taxon>Arthropoda</taxon>
        <taxon>Crustacea</taxon>
        <taxon>Oligostraca</taxon>
        <taxon>Ostracoda</taxon>
        <taxon>Podocopa</taxon>
        <taxon>Podocopida</taxon>
        <taxon>Darwinulocopina</taxon>
        <taxon>Darwinuloidea</taxon>
        <taxon>Darwinulidae</taxon>
        <taxon>Darwinula</taxon>
    </lineage>
</organism>
<name>A0A7R8X115_9CRUS</name>
<dbReference type="Proteomes" id="UP000677054">
    <property type="component" value="Unassembled WGS sequence"/>
</dbReference>
<dbReference type="Pfam" id="PF12796">
    <property type="entry name" value="Ank_2"/>
    <property type="match status" value="1"/>
</dbReference>
<evidence type="ECO:0000313" key="11">
    <source>
        <dbReference type="Proteomes" id="UP000677054"/>
    </source>
</evidence>
<reference evidence="10" key="1">
    <citation type="submission" date="2020-11" db="EMBL/GenBank/DDBJ databases">
        <authorList>
            <person name="Tran Van P."/>
        </authorList>
    </citation>
    <scope>NUCLEOTIDE SEQUENCE</scope>
</reference>
<dbReference type="PRINTS" id="PR00401">
    <property type="entry name" value="SH2DOMAIN"/>
</dbReference>
<dbReference type="OrthoDB" id="3256376at2759"/>
<feature type="region of interest" description="Disordered" evidence="8">
    <location>
        <begin position="1"/>
        <end position="34"/>
    </location>
</feature>
<comment type="similarity">
    <text evidence="1">Belongs to the CCDC39 family.</text>
</comment>
<dbReference type="Gene3D" id="3.30.505.10">
    <property type="entry name" value="SH2 domain"/>
    <property type="match status" value="1"/>
</dbReference>
<dbReference type="PANTHER" id="PTHR18962:SF0">
    <property type="entry name" value="COILED-COIL DOMAIN-CONTAINING PROTEIN 39"/>
    <property type="match status" value="1"/>
</dbReference>
<dbReference type="PROSITE" id="PS50088">
    <property type="entry name" value="ANK_REPEAT"/>
    <property type="match status" value="2"/>
</dbReference>
<feature type="compositionally biased region" description="Basic and acidic residues" evidence="8">
    <location>
        <begin position="1047"/>
        <end position="1060"/>
    </location>
</feature>
<dbReference type="GO" id="GO:0005576">
    <property type="term" value="C:extracellular region"/>
    <property type="evidence" value="ECO:0007669"/>
    <property type="project" value="GOC"/>
</dbReference>
<feature type="region of interest" description="Disordered" evidence="8">
    <location>
        <begin position="732"/>
        <end position="757"/>
    </location>
</feature>
<feature type="coiled-coil region" evidence="7">
    <location>
        <begin position="108"/>
        <end position="182"/>
    </location>
</feature>
<keyword evidence="11" id="KW-1185">Reference proteome</keyword>
<feature type="repeat" description="ANK" evidence="5">
    <location>
        <begin position="1216"/>
        <end position="1248"/>
    </location>
</feature>
<evidence type="ECO:0000256" key="5">
    <source>
        <dbReference type="PROSITE-ProRule" id="PRU00023"/>
    </source>
</evidence>
<feature type="region of interest" description="Disordered" evidence="8">
    <location>
        <begin position="326"/>
        <end position="354"/>
    </location>
</feature>
<evidence type="ECO:0000313" key="10">
    <source>
        <dbReference type="EMBL" id="CAD7241994.1"/>
    </source>
</evidence>
<evidence type="ECO:0000256" key="7">
    <source>
        <dbReference type="SAM" id="Coils"/>
    </source>
</evidence>
<dbReference type="PRINTS" id="PR01415">
    <property type="entry name" value="ANKYRIN"/>
</dbReference>
<evidence type="ECO:0000259" key="9">
    <source>
        <dbReference type="PROSITE" id="PS50001"/>
    </source>
</evidence>
<feature type="compositionally biased region" description="Low complexity" evidence="8">
    <location>
        <begin position="952"/>
        <end position="972"/>
    </location>
</feature>
<feature type="coiled-coil region" evidence="7">
    <location>
        <begin position="758"/>
        <end position="824"/>
    </location>
</feature>
<dbReference type="SUPFAM" id="SSF48403">
    <property type="entry name" value="Ankyrin repeat"/>
    <property type="match status" value="1"/>
</dbReference>
<dbReference type="PANTHER" id="PTHR18962">
    <property type="entry name" value="COILED-COIL DOMAIN-CONTAINING PROTEIN 39"/>
    <property type="match status" value="1"/>
</dbReference>
<feature type="coiled-coil region" evidence="7">
    <location>
        <begin position="394"/>
        <end position="505"/>
    </location>
</feature>
<keyword evidence="6" id="KW-0727">SH2 domain</keyword>
<dbReference type="Gene3D" id="1.25.40.20">
    <property type="entry name" value="Ankyrin repeat-containing domain"/>
    <property type="match status" value="1"/>
</dbReference>
<dbReference type="EMBL" id="CAJPEV010000204">
    <property type="protein sequence ID" value="CAG0882307.1"/>
    <property type="molecule type" value="Genomic_DNA"/>
</dbReference>
<dbReference type="PROSITE" id="PS50001">
    <property type="entry name" value="SH2"/>
    <property type="match status" value="1"/>
</dbReference>
<feature type="compositionally biased region" description="Polar residues" evidence="8">
    <location>
        <begin position="1034"/>
        <end position="1046"/>
    </location>
</feature>
<dbReference type="PROSITE" id="PS50297">
    <property type="entry name" value="ANK_REP_REGION"/>
    <property type="match status" value="2"/>
</dbReference>
<dbReference type="GO" id="GO:0060285">
    <property type="term" value="P:cilium-dependent cell motility"/>
    <property type="evidence" value="ECO:0007669"/>
    <property type="project" value="TreeGrafter"/>
</dbReference>
<feature type="repeat" description="ANK" evidence="5">
    <location>
        <begin position="1249"/>
        <end position="1281"/>
    </location>
</feature>
<sequence length="1341" mass="153803">MKGDFFGGLPTAGKRWDETKREEEGRCDDTKRGQEGRCKVFPRSESDVRWVFAGIQRQFAEEEEEDRHGIIEFIYVKTVANMVILHESLFKELGWDDGYAVPAANEFNQRLQHQFQKKQEELQRLQEELGRLEGRLKSLQDHEKRLLERSREGELEREHEALRTLEAELQKLKSGIVDLEKEDAHLHERSRRHEDASSRYQERLGQAQTELQLDQITYEEWLRELGKKNSDSLALVKYAHIDEGKIRDVSLELEKKETEVDQERRKVEGLETEIIALLQSREKTLRLARDRDQELKEAGSRWHEATKNLHLRNHLLQQALQELGEKEEERKKLNAKREMEEEYTQRERGNNIELARRLEGDLKPRQAKIKQALEDKKTRKQDLVQQMAVSQNALAGARRDLDALRVVNKKMEEEQRMTEKKSKRVLEEIREIEEKKKTWEHNASDADKRFNLFLQLIQEEEGRGRGLERSMALALALMARREKELKEKEKKKEEITRRVTGIQTQITATHAQATALEQDIAAREDAIYKMKGKREAEKGQEQMERMKEEVNSLEGEYASMLRTLNSLKERRDGGMMERSLLEVEVQRVSRRLQELSHRTLQLEKDKIALQTEDVEMEKMWEGEMEQLRGELRLVEGDATRLQTFLNDRLLRIQRLSKRKEVVLDGLSEGKEVDVEVTPGYLMVKRVQEKGELLQDLQDAEAELLEAREELQAALNTLHLVENANHRFKESYVSHGRGVGPEEEEEEEDDERGGRRSVMEGEYREAAELEREAQHHLDAVNQKCEEVKAQVMEVEKERVAEREKEWESQQELAALEKEVKSQEHRREVVDAVLRRLHRDLHSHFQSAELQSLLMEVKVREKRERRRKAMELIQAEAGADIAVWAVTERLFLETLRNTAKENSFHRTPLFLLPLPHVIEYCAIDSCLYQRTESSQGQLETDDPAHHDIPPSGLAAPATRSSSRASSVSSGTSRPRALEGYYKARFGSTSSPSAPSQPSCSRSLQSNKSLSRSPPEGSLQKRSTSSASTPSRPGGSLQSSKKSVPSAVNDSEREMEGKVSPRACDRRISREDLEFTWFHGKVSREMAETRLLSNDRNCDEGTFLVRESNSSSGDYVLSLVNSGKVVHFQIRQMGDDAFYAIDEGPVIHGLDTLIQYYQEDDHGLPFKLGRMCIGMPPPHDTRKHGRTNLLHRAAKEGDLRILQEVINSGYHSLEAKNQDGQTALHLAVIHGHVSVAKFLLQVGAPCNVRDSVGLTPLHYACRINQAELVSQLMDHGANPQVRSSHNNEVALQEAAKVGAHPCIEALLKGGAPIRPRTLDSLTPSDIAREEGHLDCLRLLGRLTG</sequence>
<proteinExistence type="inferred from homology"/>
<feature type="coiled-coil region" evidence="7">
    <location>
        <begin position="246"/>
        <end position="280"/>
    </location>
</feature>
<feature type="compositionally biased region" description="Acidic residues" evidence="8">
    <location>
        <begin position="740"/>
        <end position="750"/>
    </location>
</feature>
<feature type="region of interest" description="Disordered" evidence="8">
    <location>
        <begin position="932"/>
        <end position="1060"/>
    </location>
</feature>
<dbReference type="InterPro" id="IPR000980">
    <property type="entry name" value="SH2"/>
</dbReference>
<protein>
    <recommendedName>
        <fullName evidence="2">Coiled-coil domain-containing protein 39</fullName>
    </recommendedName>
</protein>
<feature type="domain" description="SH2" evidence="9">
    <location>
        <begin position="1074"/>
        <end position="1169"/>
    </location>
</feature>
<dbReference type="GO" id="GO:0005930">
    <property type="term" value="C:axoneme"/>
    <property type="evidence" value="ECO:0007669"/>
    <property type="project" value="InterPro"/>
</dbReference>
<comment type="function">
    <text evidence="4">Required for assembly of dynein regulatory complex (DRC) and inner dynein arm (IDA) complexes, which are responsible for ciliary beat regulation, thereby playing a central role in motility in cilia and flagella. Probably acts together with CCDC40 to form a molecular ruler that determines the 96 nanometer (nm) repeat length and arrangements of components in cilia and flagella. Not required for outer dynein arm complexes assembly.</text>
</comment>
<keyword evidence="5" id="KW-0040">ANK repeat</keyword>
<evidence type="ECO:0000256" key="6">
    <source>
        <dbReference type="PROSITE-ProRule" id="PRU00191"/>
    </source>
</evidence>
<feature type="coiled-coil region" evidence="7">
    <location>
        <begin position="689"/>
        <end position="723"/>
    </location>
</feature>
<dbReference type="Pfam" id="PF00017">
    <property type="entry name" value="SH2"/>
    <property type="match status" value="1"/>
</dbReference>
<keyword evidence="3 7" id="KW-0175">Coiled coil</keyword>
<dbReference type="GO" id="GO:0036159">
    <property type="term" value="P:inner dynein arm assembly"/>
    <property type="evidence" value="ECO:0007669"/>
    <property type="project" value="InterPro"/>
</dbReference>
<feature type="compositionally biased region" description="Basic and acidic residues" evidence="8">
    <location>
        <begin position="14"/>
        <end position="34"/>
    </location>
</feature>
<dbReference type="SUPFAM" id="SSF55550">
    <property type="entry name" value="SH2 domain"/>
    <property type="match status" value="1"/>
</dbReference>
<evidence type="ECO:0000256" key="4">
    <source>
        <dbReference type="ARBA" id="ARBA00045182"/>
    </source>
</evidence>
<dbReference type="InterPro" id="IPR036860">
    <property type="entry name" value="SH2_dom_sf"/>
</dbReference>
<evidence type="ECO:0000256" key="8">
    <source>
        <dbReference type="SAM" id="MobiDB-lite"/>
    </source>
</evidence>
<dbReference type="SMART" id="SM00248">
    <property type="entry name" value="ANK"/>
    <property type="match status" value="4"/>
</dbReference>
<evidence type="ECO:0000256" key="3">
    <source>
        <dbReference type="ARBA" id="ARBA00023054"/>
    </source>
</evidence>
<accession>A0A7R8X115</accession>
<evidence type="ECO:0000256" key="2">
    <source>
        <dbReference type="ARBA" id="ARBA00016725"/>
    </source>
</evidence>
<gene>
    <name evidence="10" type="ORF">DSTB1V02_LOCUS1969</name>
</gene>
<feature type="compositionally biased region" description="Low complexity" evidence="8">
    <location>
        <begin position="1019"/>
        <end position="1033"/>
    </location>
</feature>
<dbReference type="SMART" id="SM00252">
    <property type="entry name" value="SH2"/>
    <property type="match status" value="1"/>
</dbReference>
<evidence type="ECO:0000256" key="1">
    <source>
        <dbReference type="ARBA" id="ARBA00005805"/>
    </source>
</evidence>
<dbReference type="GO" id="GO:0060287">
    <property type="term" value="P:epithelial cilium movement involved in determination of left/right asymmetry"/>
    <property type="evidence" value="ECO:0007669"/>
    <property type="project" value="TreeGrafter"/>
</dbReference>
<dbReference type="InterPro" id="IPR033290">
    <property type="entry name" value="CCDC39"/>
</dbReference>
<dbReference type="Pfam" id="PF24161">
    <property type="entry name" value="CCDC39"/>
    <property type="match status" value="2"/>
</dbReference>
<feature type="coiled-coil region" evidence="7">
    <location>
        <begin position="529"/>
        <end position="612"/>
    </location>
</feature>
<dbReference type="EMBL" id="LR899721">
    <property type="protein sequence ID" value="CAD7241994.1"/>
    <property type="molecule type" value="Genomic_DNA"/>
</dbReference>
<feature type="compositionally biased region" description="Low complexity" evidence="8">
    <location>
        <begin position="985"/>
        <end position="1000"/>
    </location>
</feature>
<dbReference type="InterPro" id="IPR036770">
    <property type="entry name" value="Ankyrin_rpt-contain_sf"/>
</dbReference>
<dbReference type="InterPro" id="IPR002110">
    <property type="entry name" value="Ankyrin_rpt"/>
</dbReference>